<name>A0A821L3A5_9BILA</name>
<feature type="compositionally biased region" description="Polar residues" evidence="1">
    <location>
        <begin position="66"/>
        <end position="81"/>
    </location>
</feature>
<dbReference type="Proteomes" id="UP000663866">
    <property type="component" value="Unassembled WGS sequence"/>
</dbReference>
<keyword evidence="3" id="KW-1185">Reference proteome</keyword>
<feature type="region of interest" description="Disordered" evidence="1">
    <location>
        <begin position="58"/>
        <end position="81"/>
    </location>
</feature>
<feature type="non-terminal residue" evidence="2">
    <location>
        <position position="1"/>
    </location>
</feature>
<gene>
    <name evidence="2" type="ORF">OVN521_LOCUS49944</name>
</gene>
<evidence type="ECO:0000313" key="2">
    <source>
        <dbReference type="EMBL" id="CAF4744956.1"/>
    </source>
</evidence>
<accession>A0A821L3A5</accession>
<dbReference type="AlphaFoldDB" id="A0A821L3A5"/>
<evidence type="ECO:0000256" key="1">
    <source>
        <dbReference type="SAM" id="MobiDB-lite"/>
    </source>
</evidence>
<protein>
    <submittedName>
        <fullName evidence="2">Uncharacterized protein</fullName>
    </submittedName>
</protein>
<comment type="caution">
    <text evidence="2">The sequence shown here is derived from an EMBL/GenBank/DDBJ whole genome shotgun (WGS) entry which is preliminary data.</text>
</comment>
<organism evidence="2 3">
    <name type="scientific">Rotaria magnacalcarata</name>
    <dbReference type="NCBI Taxonomy" id="392030"/>
    <lineage>
        <taxon>Eukaryota</taxon>
        <taxon>Metazoa</taxon>
        <taxon>Spiralia</taxon>
        <taxon>Gnathifera</taxon>
        <taxon>Rotifera</taxon>
        <taxon>Eurotatoria</taxon>
        <taxon>Bdelloidea</taxon>
        <taxon>Philodinida</taxon>
        <taxon>Philodinidae</taxon>
        <taxon>Rotaria</taxon>
    </lineage>
</organism>
<feature type="non-terminal residue" evidence="2">
    <location>
        <position position="81"/>
    </location>
</feature>
<dbReference type="EMBL" id="CAJOBG010112301">
    <property type="protein sequence ID" value="CAF4744956.1"/>
    <property type="molecule type" value="Genomic_DNA"/>
</dbReference>
<reference evidence="2" key="1">
    <citation type="submission" date="2021-02" db="EMBL/GenBank/DDBJ databases">
        <authorList>
            <person name="Nowell W R."/>
        </authorList>
    </citation>
    <scope>NUCLEOTIDE SEQUENCE</scope>
</reference>
<sequence length="81" mass="8224">VNGDINYAGGDFVGTNYGASTYQSSIGGEATNLNLTNARAISGGDAASFGASSASQSSSVVHQYESDAQGNFKDSNPQVIR</sequence>
<proteinExistence type="predicted"/>
<evidence type="ECO:0000313" key="3">
    <source>
        <dbReference type="Proteomes" id="UP000663866"/>
    </source>
</evidence>